<dbReference type="Gene3D" id="2.30.30.40">
    <property type="entry name" value="SH3 Domains"/>
    <property type="match status" value="2"/>
</dbReference>
<evidence type="ECO:0000256" key="1">
    <source>
        <dbReference type="ARBA" id="ARBA00022443"/>
    </source>
</evidence>
<dbReference type="GO" id="GO:0016301">
    <property type="term" value="F:kinase activity"/>
    <property type="evidence" value="ECO:0007669"/>
    <property type="project" value="UniProtKB-KW"/>
</dbReference>
<evidence type="ECO:0000256" key="3">
    <source>
        <dbReference type="SAM" id="MobiDB-lite"/>
    </source>
</evidence>
<dbReference type="PROSITE" id="PS50002">
    <property type="entry name" value="SH3"/>
    <property type="match status" value="1"/>
</dbReference>
<sequence length="362" mass="40010">ERRRRRCQVAFSYLPQNDDELELKVGDIIEVVGEVEEGWWEGVLNGKTGMFPSNFIKELSGESDDLGISQDEQLSKSRKTTFEGTILYRAAPGKTEGHRRYYSLRETTGSESDGGDSSSTKSEGANGTVATAAIQPKKVKGVGFGDIFKDKPIKLRPRSIEVENDFLPVEKSIGKKLPPATATPDPSKPEMDSRTKASTPKPCLPDGFLHASRLQSLYDCIDVGWWEGELNGRRGVFPDNFVKLLPPDFEKEGNRPKKPPPPSAPVIKQGAGTTERKHEIKKIPPERPETLPNRTEEKERPEREPKLDLQKPSVPAIPPKKPRPPKTNSLSRPGALPPRRPERPVGPLTHTRYCSALATGGG</sequence>
<evidence type="ECO:0000313" key="6">
    <source>
        <dbReference type="RefSeq" id="XP_030891667.1"/>
    </source>
</evidence>
<dbReference type="GO" id="GO:0007015">
    <property type="term" value="P:actin filament organization"/>
    <property type="evidence" value="ECO:0007669"/>
    <property type="project" value="TreeGrafter"/>
</dbReference>
<dbReference type="PANTHER" id="PTHR14167">
    <property type="entry name" value="SH3 DOMAIN-CONTAINING"/>
    <property type="match status" value="1"/>
</dbReference>
<organism evidence="5 6">
    <name type="scientific">Leptonychotes weddellii</name>
    <name type="common">Weddell seal</name>
    <name type="synonym">Otaria weddellii</name>
    <dbReference type="NCBI Taxonomy" id="9713"/>
    <lineage>
        <taxon>Eukaryota</taxon>
        <taxon>Metazoa</taxon>
        <taxon>Chordata</taxon>
        <taxon>Craniata</taxon>
        <taxon>Vertebrata</taxon>
        <taxon>Euteleostomi</taxon>
        <taxon>Mammalia</taxon>
        <taxon>Eutheria</taxon>
        <taxon>Laurasiatheria</taxon>
        <taxon>Carnivora</taxon>
        <taxon>Caniformia</taxon>
        <taxon>Pinnipedia</taxon>
        <taxon>Phocidae</taxon>
        <taxon>Monachinae</taxon>
        <taxon>Lobodontini</taxon>
        <taxon>Leptonychotes</taxon>
    </lineage>
</organism>
<dbReference type="PRINTS" id="PR00499">
    <property type="entry name" value="P67PHOX"/>
</dbReference>
<dbReference type="InterPro" id="IPR035771">
    <property type="entry name" value="CIN85_SH3_2"/>
</dbReference>
<dbReference type="InterPro" id="IPR036028">
    <property type="entry name" value="SH3-like_dom_sf"/>
</dbReference>
<dbReference type="Pfam" id="PF14604">
    <property type="entry name" value="SH3_9"/>
    <property type="match status" value="1"/>
</dbReference>
<dbReference type="RefSeq" id="XP_030891667.1">
    <property type="nucleotide sequence ID" value="XM_031035807.1"/>
</dbReference>
<dbReference type="InterPro" id="IPR050384">
    <property type="entry name" value="Endophilin_SH3RF"/>
</dbReference>
<dbReference type="GeneID" id="102745893"/>
<feature type="non-terminal residue" evidence="6">
    <location>
        <position position="1"/>
    </location>
</feature>
<protein>
    <submittedName>
        <fullName evidence="6">SH3 domain-containing kinase-binding protein 1</fullName>
    </submittedName>
</protein>
<keyword evidence="6" id="KW-0808">Transferase</keyword>
<dbReference type="PRINTS" id="PR00452">
    <property type="entry name" value="SH3DOMAIN"/>
</dbReference>
<feature type="compositionally biased region" description="Low complexity" evidence="3">
    <location>
        <begin position="106"/>
        <end position="124"/>
    </location>
</feature>
<dbReference type="FunFam" id="2.30.30.40:FF:000094">
    <property type="entry name" value="SH3 domain-containing kinase-binding protein 1"/>
    <property type="match status" value="1"/>
</dbReference>
<reference evidence="6" key="1">
    <citation type="submission" date="2025-08" db="UniProtKB">
        <authorList>
            <consortium name="RefSeq"/>
        </authorList>
    </citation>
    <scope>IDENTIFICATION</scope>
    <source>
        <tissue evidence="6">Liver</tissue>
    </source>
</reference>
<name>A0A7F8RE11_LEPWE</name>
<dbReference type="InterPro" id="IPR001452">
    <property type="entry name" value="SH3_domain"/>
</dbReference>
<feature type="domain" description="SH3" evidence="4">
    <location>
        <begin position="2"/>
        <end position="61"/>
    </location>
</feature>
<feature type="compositionally biased region" description="Basic and acidic residues" evidence="3">
    <location>
        <begin position="274"/>
        <end position="309"/>
    </location>
</feature>
<dbReference type="SMART" id="SM00326">
    <property type="entry name" value="SH3"/>
    <property type="match status" value="2"/>
</dbReference>
<keyword evidence="6" id="KW-0418">Kinase</keyword>
<evidence type="ECO:0000313" key="5">
    <source>
        <dbReference type="Proteomes" id="UP000245341"/>
    </source>
</evidence>
<dbReference type="Proteomes" id="UP000245341">
    <property type="component" value="Unplaced"/>
</dbReference>
<dbReference type="AlphaFoldDB" id="A0A7F8RE11"/>
<proteinExistence type="predicted"/>
<evidence type="ECO:0000256" key="2">
    <source>
        <dbReference type="PROSITE-ProRule" id="PRU00192"/>
    </source>
</evidence>
<dbReference type="CDD" id="cd12055">
    <property type="entry name" value="SH3_CIN85_2"/>
    <property type="match status" value="1"/>
</dbReference>
<feature type="region of interest" description="Disordered" evidence="3">
    <location>
        <begin position="247"/>
        <end position="362"/>
    </location>
</feature>
<gene>
    <name evidence="6" type="primary">LOC102745893</name>
</gene>
<dbReference type="GO" id="GO:0016477">
    <property type="term" value="P:cell migration"/>
    <property type="evidence" value="ECO:0007669"/>
    <property type="project" value="TreeGrafter"/>
</dbReference>
<dbReference type="PANTHER" id="PTHR14167:SF6">
    <property type="entry name" value="SH3 DOMAIN-CONTAINING KINASE-BINDING PROTEIN 1"/>
    <property type="match status" value="1"/>
</dbReference>
<keyword evidence="1 2" id="KW-0728">SH3 domain</keyword>
<dbReference type="Pfam" id="PF07653">
    <property type="entry name" value="SH3_2"/>
    <property type="match status" value="1"/>
</dbReference>
<accession>A0A7F8RE11</accession>
<dbReference type="SUPFAM" id="SSF50044">
    <property type="entry name" value="SH3-domain"/>
    <property type="match status" value="2"/>
</dbReference>
<feature type="region of interest" description="Disordered" evidence="3">
    <location>
        <begin position="173"/>
        <end position="202"/>
    </location>
</feature>
<dbReference type="KEGG" id="lww:102745893"/>
<dbReference type="OrthoDB" id="5340910at2759"/>
<feature type="region of interest" description="Disordered" evidence="3">
    <location>
        <begin position="106"/>
        <end position="129"/>
    </location>
</feature>
<evidence type="ECO:0000259" key="4">
    <source>
        <dbReference type="PROSITE" id="PS50002"/>
    </source>
</evidence>
<keyword evidence="5" id="KW-1185">Reference proteome</keyword>